<dbReference type="AlphaFoldDB" id="A0A9X3IQN2"/>
<evidence type="ECO:0000259" key="2">
    <source>
        <dbReference type="Pfam" id="PF06181"/>
    </source>
</evidence>
<dbReference type="RefSeq" id="WP_283172200.1">
    <property type="nucleotide sequence ID" value="NZ_JAPNOA010000007.1"/>
</dbReference>
<dbReference type="Pfam" id="PF06181">
    <property type="entry name" value="Urate_ox_N"/>
    <property type="match status" value="1"/>
</dbReference>
<dbReference type="EMBL" id="JAPNOA010000007">
    <property type="protein sequence ID" value="MCY0963981.1"/>
    <property type="molecule type" value="Genomic_DNA"/>
</dbReference>
<proteinExistence type="predicted"/>
<keyword evidence="1" id="KW-0472">Membrane</keyword>
<comment type="caution">
    <text evidence="3">The sequence shown here is derived from an EMBL/GenBank/DDBJ whole genome shotgun (WGS) entry which is preliminary data.</text>
</comment>
<protein>
    <submittedName>
        <fullName evidence="3">Urate hydroxylase PuuD</fullName>
    </submittedName>
</protein>
<feature type="transmembrane region" description="Helical" evidence="1">
    <location>
        <begin position="174"/>
        <end position="193"/>
    </location>
</feature>
<evidence type="ECO:0000313" key="3">
    <source>
        <dbReference type="EMBL" id="MCY0963981.1"/>
    </source>
</evidence>
<dbReference type="GO" id="GO:0009055">
    <property type="term" value="F:electron transfer activity"/>
    <property type="evidence" value="ECO:0007669"/>
    <property type="project" value="InterPro"/>
</dbReference>
<name>A0A9X3IQN2_9GAMM</name>
<keyword evidence="1" id="KW-0812">Transmembrane</keyword>
<dbReference type="SUPFAM" id="SSF46626">
    <property type="entry name" value="Cytochrome c"/>
    <property type="match status" value="1"/>
</dbReference>
<feature type="transmembrane region" description="Helical" evidence="1">
    <location>
        <begin position="87"/>
        <end position="105"/>
    </location>
</feature>
<dbReference type="Proteomes" id="UP001150830">
    <property type="component" value="Unassembled WGS sequence"/>
</dbReference>
<dbReference type="InterPro" id="IPR010389">
    <property type="entry name" value="Urate_ox_N"/>
</dbReference>
<keyword evidence="4" id="KW-1185">Reference proteome</keyword>
<keyword evidence="1" id="KW-1133">Transmembrane helix</keyword>
<organism evidence="3 4">
    <name type="scientific">Parathalassolituus penaei</name>
    <dbReference type="NCBI Taxonomy" id="2997323"/>
    <lineage>
        <taxon>Bacteria</taxon>
        <taxon>Pseudomonadati</taxon>
        <taxon>Pseudomonadota</taxon>
        <taxon>Gammaproteobacteria</taxon>
        <taxon>Oceanospirillales</taxon>
        <taxon>Oceanospirillaceae</taxon>
        <taxon>Parathalassolituus</taxon>
    </lineage>
</organism>
<dbReference type="GO" id="GO:0020037">
    <property type="term" value="F:heme binding"/>
    <property type="evidence" value="ECO:0007669"/>
    <property type="project" value="InterPro"/>
</dbReference>
<evidence type="ECO:0000313" key="4">
    <source>
        <dbReference type="Proteomes" id="UP001150830"/>
    </source>
</evidence>
<feature type="transmembrane region" description="Helical" evidence="1">
    <location>
        <begin position="283"/>
        <end position="301"/>
    </location>
</feature>
<evidence type="ECO:0000256" key="1">
    <source>
        <dbReference type="SAM" id="Phobius"/>
    </source>
</evidence>
<feature type="transmembrane region" description="Helical" evidence="1">
    <location>
        <begin position="117"/>
        <end position="137"/>
    </location>
</feature>
<feature type="transmembrane region" description="Helical" evidence="1">
    <location>
        <begin position="230"/>
        <end position="248"/>
    </location>
</feature>
<feature type="transmembrane region" description="Helical" evidence="1">
    <location>
        <begin position="254"/>
        <end position="271"/>
    </location>
</feature>
<feature type="transmembrane region" description="Helical" evidence="1">
    <location>
        <begin position="12"/>
        <end position="33"/>
    </location>
</feature>
<reference evidence="3" key="1">
    <citation type="submission" date="2022-11" db="EMBL/GenBank/DDBJ databases">
        <title>Parathalassolutuus dongxingensis gen. nov., sp. nov., a novel member of family Oceanospirillaceae isolated from a coastal shrimp pond in Guangxi, China.</title>
        <authorList>
            <person name="Chen H."/>
        </authorList>
    </citation>
    <scope>NUCLEOTIDE SEQUENCE</scope>
    <source>
        <strain evidence="3">G-43</strain>
    </source>
</reference>
<dbReference type="InterPro" id="IPR036909">
    <property type="entry name" value="Cyt_c-like_dom_sf"/>
</dbReference>
<gene>
    <name evidence="3" type="ORF">OUO13_02160</name>
</gene>
<feature type="domain" description="Urate oxidase N-terminal" evidence="2">
    <location>
        <begin position="5"/>
        <end position="298"/>
    </location>
</feature>
<sequence>MEAWFVDWLHLLIRFLHVLTAIAWIGASFYFVWLDNSLETPPQWKTDKGIKGDLWAVHGGGFYEVAKYKNTPEVLPKTLHWFKWEAYSTWLTGMALLIVVFYVGAQSYLIDSTKADLSSWQAIAIGVGSLLLGFGIYEGACRTPLIKHNLAFGLVMLVLVTFMAWALSQVLGDRAAYIHVGALIGTCMAGNVFNTIMPSQRVMVEAAAKGEVPDPYYGNKAKLRSTHNNYATIPVLFIMLSNHFPATYGNEHGWLILGALALVGAWARHFFNLRHHGKIKPMILVSALVAFFAIGWIIKPASPSAQAATSSAELPRVTDVQALTIVGQRCTACHSANPTDSVFTAAPAGVMFDNLDQIKAMKDRILARSVHTHDMPFMNKTAMTDEERELLGRWLAQ</sequence>
<feature type="transmembrane region" description="Helical" evidence="1">
    <location>
        <begin position="149"/>
        <end position="168"/>
    </location>
</feature>
<accession>A0A9X3IQN2</accession>